<dbReference type="EMBL" id="RJSE01000007">
    <property type="protein sequence ID" value="RNL62038.1"/>
    <property type="molecule type" value="Genomic_DNA"/>
</dbReference>
<evidence type="ECO:0000313" key="1">
    <source>
        <dbReference type="EMBL" id="RNL62038.1"/>
    </source>
</evidence>
<evidence type="ECO:0008006" key="3">
    <source>
        <dbReference type="Google" id="ProtNLM"/>
    </source>
</evidence>
<proteinExistence type="predicted"/>
<reference evidence="1 2" key="1">
    <citation type="submission" date="2018-11" db="EMBL/GenBank/DDBJ databases">
        <authorList>
            <person name="Li F."/>
        </authorList>
    </citation>
    <scope>NUCLEOTIDE SEQUENCE [LARGE SCALE GENOMIC DNA]</scope>
    <source>
        <strain evidence="1 2">Gsoil 097</strain>
    </source>
</reference>
<sequence length="399" mass="44281">MATKVILHVGSPKTGTSLLQEMFFAERERLSEQGILYPAERFDAHFLAALDLMDLKWGGLEAQAVGAWDRLAAEVRDWPGTVIISHEILARATPDQVARALASLGGEVHIVLSARDLVRQIPAEWQENVKHRRVKTYADFLDGIRDPERSSILGQWFWGVQETPAVLERWGAGVPREQVHLVTVPPPGAPKDQLWQRFAQVFGFDPQAFPAPGTRANHSLGVAEATAVRRLNEQIATAVPNHHYRALVRESLVHQNLSQERASSRISVPDDVWAWAEQLSRTWVAEIALQGYDVVGDLDDLVPQPALPYVDPAASTSEEQSAVLLRALTAMTVEAARLRDEIELRDAEIGRLHGELAAVYATRTYRMKQRLVAAADNSRTAAVGLAAYRRLRGKNSRST</sequence>
<dbReference type="Gene3D" id="3.40.50.300">
    <property type="entry name" value="P-loop containing nucleotide triphosphate hydrolases"/>
    <property type="match status" value="1"/>
</dbReference>
<comment type="caution">
    <text evidence="1">The sequence shown here is derived from an EMBL/GenBank/DDBJ whole genome shotgun (WGS) entry which is preliminary data.</text>
</comment>
<dbReference type="InterPro" id="IPR027417">
    <property type="entry name" value="P-loop_NTPase"/>
</dbReference>
<name>A0A3N0CF32_9ACTN</name>
<keyword evidence="2" id="KW-1185">Reference proteome</keyword>
<protein>
    <recommendedName>
        <fullName evidence="3">Sulfotransferase family protein</fullName>
    </recommendedName>
</protein>
<evidence type="ECO:0000313" key="2">
    <source>
        <dbReference type="Proteomes" id="UP000267128"/>
    </source>
</evidence>
<organism evidence="1 2">
    <name type="scientific">Nocardioides marmoriginsengisoli</name>
    <dbReference type="NCBI Taxonomy" id="661483"/>
    <lineage>
        <taxon>Bacteria</taxon>
        <taxon>Bacillati</taxon>
        <taxon>Actinomycetota</taxon>
        <taxon>Actinomycetes</taxon>
        <taxon>Propionibacteriales</taxon>
        <taxon>Nocardioidaceae</taxon>
        <taxon>Nocardioides</taxon>
    </lineage>
</organism>
<dbReference type="AlphaFoldDB" id="A0A3N0CF32"/>
<dbReference type="SUPFAM" id="SSF52540">
    <property type="entry name" value="P-loop containing nucleoside triphosphate hydrolases"/>
    <property type="match status" value="1"/>
</dbReference>
<dbReference type="RefSeq" id="WP_123227333.1">
    <property type="nucleotide sequence ID" value="NZ_RJSE01000007.1"/>
</dbReference>
<gene>
    <name evidence="1" type="ORF">EFK50_09430</name>
</gene>
<dbReference type="Proteomes" id="UP000267128">
    <property type="component" value="Unassembled WGS sequence"/>
</dbReference>
<accession>A0A3N0CF32</accession>
<dbReference type="OrthoDB" id="5144031at2"/>